<dbReference type="AlphaFoldDB" id="A0A1A9V767"/>
<evidence type="ECO:0000313" key="2">
    <source>
        <dbReference type="Proteomes" id="UP000078200"/>
    </source>
</evidence>
<evidence type="ECO:0000313" key="1">
    <source>
        <dbReference type="EnsemblMetazoa" id="GAUT028114-PA"/>
    </source>
</evidence>
<dbReference type="EnsemblMetazoa" id="GAUT028114-RA">
    <property type="protein sequence ID" value="GAUT028114-PA"/>
    <property type="gene ID" value="GAUT028114"/>
</dbReference>
<protein>
    <submittedName>
        <fullName evidence="1">Uncharacterized protein</fullName>
    </submittedName>
</protein>
<reference evidence="1" key="1">
    <citation type="submission" date="2020-05" db="UniProtKB">
        <authorList>
            <consortium name="EnsemblMetazoa"/>
        </authorList>
    </citation>
    <scope>IDENTIFICATION</scope>
    <source>
        <strain evidence="1">TTRI</strain>
    </source>
</reference>
<organism evidence="1 2">
    <name type="scientific">Glossina austeni</name>
    <name type="common">Savannah tsetse fly</name>
    <dbReference type="NCBI Taxonomy" id="7395"/>
    <lineage>
        <taxon>Eukaryota</taxon>
        <taxon>Metazoa</taxon>
        <taxon>Ecdysozoa</taxon>
        <taxon>Arthropoda</taxon>
        <taxon>Hexapoda</taxon>
        <taxon>Insecta</taxon>
        <taxon>Pterygota</taxon>
        <taxon>Neoptera</taxon>
        <taxon>Endopterygota</taxon>
        <taxon>Diptera</taxon>
        <taxon>Brachycera</taxon>
        <taxon>Muscomorpha</taxon>
        <taxon>Hippoboscoidea</taxon>
        <taxon>Glossinidae</taxon>
        <taxon>Glossina</taxon>
    </lineage>
</organism>
<proteinExistence type="predicted"/>
<accession>A0A1A9V767</accession>
<name>A0A1A9V767_GLOAU</name>
<keyword evidence="2" id="KW-1185">Reference proteome</keyword>
<dbReference type="Proteomes" id="UP000078200">
    <property type="component" value="Unassembled WGS sequence"/>
</dbReference>
<sequence>MLLKAAAENRHRDDDDHHHYHHHGGTTTITNVKYTFQAVGYGYELCNQIFFRTTNNFVPSIYDRLQPNFISDTSGLAIGWNRPFQTQSFYTLLFCFQGTNKVSIHMNLASRYRYDVIFPQLIICCNSSDCTFVTVDPRDQSAFYNCIQFLMQNKMI</sequence>
<dbReference type="VEuPathDB" id="VectorBase:GAUT028114"/>